<keyword evidence="9 14" id="KW-0326">Glycosidase</keyword>
<gene>
    <name evidence="16" type="ORF">J2Z31_001215</name>
</gene>
<evidence type="ECO:0000256" key="7">
    <source>
        <dbReference type="ARBA" id="ARBA00022801"/>
    </source>
</evidence>
<dbReference type="InterPro" id="IPR017853">
    <property type="entry name" value="GH"/>
</dbReference>
<dbReference type="InterPro" id="IPR022567">
    <property type="entry name" value="DUF3459"/>
</dbReference>
<dbReference type="SUPFAM" id="SSF51445">
    <property type="entry name" value="(Trans)glycosidases"/>
    <property type="match status" value="1"/>
</dbReference>
<evidence type="ECO:0000256" key="10">
    <source>
        <dbReference type="ARBA" id="ARBA00032057"/>
    </source>
</evidence>
<dbReference type="InterPro" id="IPR044901">
    <property type="entry name" value="Trehalose_TreZ_E-set_sf"/>
</dbReference>
<keyword evidence="17" id="KW-1185">Reference proteome</keyword>
<comment type="catalytic activity">
    <reaction evidence="12 14">
        <text>hydrolysis of (1-&gt;4)-alpha-D-glucosidic linkage in 4-alpha-D-[(1-&gt;4)-alpha-D-glucanosyl]n trehalose to yield trehalose and (1-&gt;4)-alpha-D-glucan.</text>
        <dbReference type="EC" id="3.2.1.141"/>
    </reaction>
</comment>
<evidence type="ECO:0000259" key="15">
    <source>
        <dbReference type="SMART" id="SM00642"/>
    </source>
</evidence>
<keyword evidence="6" id="KW-0963">Cytoplasm</keyword>
<dbReference type="NCBIfam" id="TIGR02402">
    <property type="entry name" value="trehalose_TreZ"/>
    <property type="match status" value="1"/>
</dbReference>
<dbReference type="Pfam" id="PF00128">
    <property type="entry name" value="Alpha-amylase"/>
    <property type="match status" value="1"/>
</dbReference>
<evidence type="ECO:0000256" key="5">
    <source>
        <dbReference type="ARBA" id="ARBA00015938"/>
    </source>
</evidence>
<protein>
    <recommendedName>
        <fullName evidence="5 13">Malto-oligosyltrehalose trehalohydrolase</fullName>
        <shortName evidence="14">MTHase</shortName>
        <ecNumber evidence="4 13">3.2.1.141</ecNumber>
    </recommendedName>
    <alternativeName>
        <fullName evidence="11 14">4-alpha-D-((1-&gt;4)-alpha-D-glucano)trehalose trehalohydrolase</fullName>
    </alternativeName>
    <alternativeName>
        <fullName evidence="10 14">Maltooligosyl trehalose trehalohydrolase</fullName>
    </alternativeName>
</protein>
<comment type="similarity">
    <text evidence="3 14">Belongs to the glycosyl hydrolase 13 family.</text>
</comment>
<evidence type="ECO:0000256" key="14">
    <source>
        <dbReference type="PIRNR" id="PIRNR006337"/>
    </source>
</evidence>
<evidence type="ECO:0000256" key="6">
    <source>
        <dbReference type="ARBA" id="ARBA00022490"/>
    </source>
</evidence>
<dbReference type="InterPro" id="IPR012768">
    <property type="entry name" value="Trehalose_TreZ"/>
</dbReference>
<dbReference type="InterPro" id="IPR006047">
    <property type="entry name" value="GH13_cat_dom"/>
</dbReference>
<evidence type="ECO:0000256" key="3">
    <source>
        <dbReference type="ARBA" id="ARBA00008061"/>
    </source>
</evidence>
<evidence type="ECO:0000256" key="2">
    <source>
        <dbReference type="ARBA" id="ARBA00005199"/>
    </source>
</evidence>
<evidence type="ECO:0000256" key="13">
    <source>
        <dbReference type="NCBIfam" id="TIGR02402"/>
    </source>
</evidence>
<organism evidence="16 17">
    <name type="scientific">Sinorhizobium kostiense</name>
    <dbReference type="NCBI Taxonomy" id="76747"/>
    <lineage>
        <taxon>Bacteria</taxon>
        <taxon>Pseudomonadati</taxon>
        <taxon>Pseudomonadota</taxon>
        <taxon>Alphaproteobacteria</taxon>
        <taxon>Hyphomicrobiales</taxon>
        <taxon>Rhizobiaceae</taxon>
        <taxon>Sinorhizobium/Ensifer group</taxon>
        <taxon>Sinorhizobium</taxon>
    </lineage>
</organism>
<comment type="subcellular location">
    <subcellularLocation>
        <location evidence="1">Cytoplasm</location>
    </subcellularLocation>
</comment>
<evidence type="ECO:0000256" key="1">
    <source>
        <dbReference type="ARBA" id="ARBA00004496"/>
    </source>
</evidence>
<dbReference type="EC" id="3.2.1.141" evidence="4 13"/>
<dbReference type="SUPFAM" id="SSF81296">
    <property type="entry name" value="E set domains"/>
    <property type="match status" value="1"/>
</dbReference>
<evidence type="ECO:0000256" key="11">
    <source>
        <dbReference type="ARBA" id="ARBA00033284"/>
    </source>
</evidence>
<dbReference type="Pfam" id="PF11941">
    <property type="entry name" value="DUF3459"/>
    <property type="match status" value="1"/>
</dbReference>
<dbReference type="Gene3D" id="2.60.40.1180">
    <property type="entry name" value="Golgi alpha-mannosidase II"/>
    <property type="match status" value="1"/>
</dbReference>
<dbReference type="Gene3D" id="1.10.10.760">
    <property type="entry name" value="E-set domains of sugar-utilizing enzymes"/>
    <property type="match status" value="1"/>
</dbReference>
<dbReference type="Gene3D" id="2.60.40.10">
    <property type="entry name" value="Immunoglobulins"/>
    <property type="match status" value="1"/>
</dbReference>
<dbReference type="PANTHER" id="PTHR43651:SF11">
    <property type="entry name" value="MALTO-OLIGOSYLTREHALOSE TREHALOHYDROLASE"/>
    <property type="match status" value="1"/>
</dbReference>
<dbReference type="InterPro" id="IPR014756">
    <property type="entry name" value="Ig_E-set"/>
</dbReference>
<evidence type="ECO:0000256" key="8">
    <source>
        <dbReference type="ARBA" id="ARBA00023277"/>
    </source>
</evidence>
<dbReference type="CDD" id="cd11325">
    <property type="entry name" value="AmyAc_GTHase"/>
    <property type="match status" value="1"/>
</dbReference>
<comment type="pathway">
    <text evidence="2 14">Glycan biosynthesis; trehalose biosynthesis.</text>
</comment>
<dbReference type="SMART" id="SM00642">
    <property type="entry name" value="Aamy"/>
    <property type="match status" value="1"/>
</dbReference>
<keyword evidence="8" id="KW-0119">Carbohydrate metabolism</keyword>
<evidence type="ECO:0000256" key="12">
    <source>
        <dbReference type="ARBA" id="ARBA00034013"/>
    </source>
</evidence>
<evidence type="ECO:0000256" key="9">
    <source>
        <dbReference type="ARBA" id="ARBA00023295"/>
    </source>
</evidence>
<sequence>MVADRQVQMERQGDGWFSAVVPADAGCLYQFALDDGTRLADPASRAQAHDLEGPSILTDQNRFPWQQGEWRGRPWSEAVIYELHVGTFTDEGTFKAAIPRLGELARAGITALEIMPVAQFPGNRGWGYDGVLHFAPHIAYGTPEDLKALVDAAHGHGMMILLDVVYNHFGPLGNALPRYASRFFNRRRSTPWGPAVEFNEPAVRQYFIENALYWLRDFRFDGLRLDAIGHIKDRQDPTFLHELAATVGAAFPDRHVHLVVEDEERRRDLVAYSPDAIPLHFSANWNDDLHHALHVIATGEANGHYTAYAEDPWTILKDVLACGFHPCSAAEKGKRPVMPPARVAFLQNHDQVGNRALGERLRTLVGADLTEVMTALLLLSPQIPLLFMGDDYGETRPFHFFADYQGEIADAIRKSRPEEAANFGGRAEDVDHMPDPIDVQTFASSKLDWKRAEGEGGRRERERLRTLIELRMRHVVPFVAPPEAVLVHPTPDGVVAIDWRFPGAKLQLRLNLSDAEQRVPGTEGHVIWSAGWVPDETTLRAPGILVATHEVSAVSRRGDTGTGRRQ</sequence>
<dbReference type="PANTHER" id="PTHR43651">
    <property type="entry name" value="1,4-ALPHA-GLUCAN-BRANCHING ENZYME"/>
    <property type="match status" value="1"/>
</dbReference>
<dbReference type="InterPro" id="IPR013780">
    <property type="entry name" value="Glyco_hydro_b"/>
</dbReference>
<dbReference type="EMBL" id="JAGILA010000001">
    <property type="protein sequence ID" value="MBP2234725.1"/>
    <property type="molecule type" value="Genomic_DNA"/>
</dbReference>
<accession>A0ABS4QVQ8</accession>
<proteinExistence type="inferred from homology"/>
<evidence type="ECO:0000313" key="16">
    <source>
        <dbReference type="EMBL" id="MBP2234725.1"/>
    </source>
</evidence>
<dbReference type="InterPro" id="IPR013783">
    <property type="entry name" value="Ig-like_fold"/>
</dbReference>
<dbReference type="Gene3D" id="3.20.20.80">
    <property type="entry name" value="Glycosidases"/>
    <property type="match status" value="1"/>
</dbReference>
<dbReference type="Proteomes" id="UP000730739">
    <property type="component" value="Unassembled WGS sequence"/>
</dbReference>
<evidence type="ECO:0000313" key="17">
    <source>
        <dbReference type="Proteomes" id="UP000730739"/>
    </source>
</evidence>
<comment type="caution">
    <text evidence="16">The sequence shown here is derived from an EMBL/GenBank/DDBJ whole genome shotgun (WGS) entry which is preliminary data.</text>
</comment>
<name>A0ABS4QVQ8_9HYPH</name>
<feature type="domain" description="Glycosyl hydrolase family 13 catalytic" evidence="15">
    <location>
        <begin position="82"/>
        <end position="413"/>
    </location>
</feature>
<keyword evidence="7 14" id="KW-0378">Hydrolase</keyword>
<reference evidence="16 17" key="1">
    <citation type="submission" date="2021-03" db="EMBL/GenBank/DDBJ databases">
        <title>Genomic Encyclopedia of Type Strains, Phase IV (KMG-IV): sequencing the most valuable type-strain genomes for metagenomic binning, comparative biology and taxonomic classification.</title>
        <authorList>
            <person name="Goeker M."/>
        </authorList>
    </citation>
    <scope>NUCLEOTIDE SEQUENCE [LARGE SCALE GENOMIC DNA]</scope>
    <source>
        <strain evidence="16 17">DSM 13372</strain>
    </source>
</reference>
<dbReference type="PIRSF" id="PIRSF006337">
    <property type="entry name" value="Trehalose_TreZ"/>
    <property type="match status" value="1"/>
</dbReference>
<evidence type="ECO:0000256" key="4">
    <source>
        <dbReference type="ARBA" id="ARBA00012268"/>
    </source>
</evidence>